<dbReference type="EMBL" id="CAJVPI010001228">
    <property type="protein sequence ID" value="CAG8601890.1"/>
    <property type="molecule type" value="Genomic_DNA"/>
</dbReference>
<dbReference type="OrthoDB" id="1939479at2759"/>
<proteinExistence type="inferred from homology"/>
<feature type="domain" description="Ubiquitin-like protease family profile" evidence="5">
    <location>
        <begin position="300"/>
        <end position="463"/>
    </location>
</feature>
<evidence type="ECO:0000256" key="1">
    <source>
        <dbReference type="ARBA" id="ARBA00005234"/>
    </source>
</evidence>
<evidence type="ECO:0000313" key="7">
    <source>
        <dbReference type="Proteomes" id="UP000789739"/>
    </source>
</evidence>
<dbReference type="GO" id="GO:0005634">
    <property type="term" value="C:nucleus"/>
    <property type="evidence" value="ECO:0007669"/>
    <property type="project" value="TreeGrafter"/>
</dbReference>
<sequence length="494" mass="57794">MPTKTRRSRSPVRTYLPYNHRQKRARMEEIREGNSSTWMEGTFTREDLERTFGRVSEETRPQTVEKPPPSWAPAIKDLWASSVNRMLKHTNEFAMKIIATRDYLQRMLEGGDVRQDEIDYLMQFPQNIQNSFARFRKLTDEETRRFPVDSLNGLQKPPVATTLQRAAARQPTSISRPEIRKGVVRKAQTKLTTNPLTENTSMNSTHNLSLNAAKLNKFGEKLTAKYENYRRAKELEKKKEKEDAEKFRIELEKARKPRPLRIMTKEQLEEASNLYDFIIIVVARSSAEMKGSIIARIDKLEITLHDFDTLKPGQWLNDEVINAYLQMILGRAKSTRRKVHIFNTFFYTTLVTKGYDGVKRWARRAKIDVFEQDLIMIPINQASHWFLAAIRLHDRLIEIYDSMPRTDATPIFEAIMCYLALTYKDKTGALLDTSQWSWVVETAPKQENGYDCGVFTCQFVECLARGGDLDFEQSDMQYYRQRIRYELIKGRLMR</sequence>
<dbReference type="GO" id="GO:0006508">
    <property type="term" value="P:proteolysis"/>
    <property type="evidence" value="ECO:0007669"/>
    <property type="project" value="UniProtKB-KW"/>
</dbReference>
<dbReference type="PANTHER" id="PTHR12606">
    <property type="entry name" value="SENTRIN/SUMO-SPECIFIC PROTEASE"/>
    <property type="match status" value="1"/>
</dbReference>
<dbReference type="Gene3D" id="3.40.395.10">
    <property type="entry name" value="Adenoviral Proteinase, Chain A"/>
    <property type="match status" value="1"/>
</dbReference>
<evidence type="ECO:0000256" key="3">
    <source>
        <dbReference type="ARBA" id="ARBA00022801"/>
    </source>
</evidence>
<dbReference type="InterPro" id="IPR003653">
    <property type="entry name" value="Peptidase_C48_C"/>
</dbReference>
<dbReference type="GO" id="GO:0016929">
    <property type="term" value="F:deSUMOylase activity"/>
    <property type="evidence" value="ECO:0007669"/>
    <property type="project" value="TreeGrafter"/>
</dbReference>
<keyword evidence="2" id="KW-0645">Protease</keyword>
<evidence type="ECO:0000313" key="6">
    <source>
        <dbReference type="EMBL" id="CAG8601890.1"/>
    </source>
</evidence>
<evidence type="ECO:0000256" key="2">
    <source>
        <dbReference type="ARBA" id="ARBA00022670"/>
    </source>
</evidence>
<reference evidence="6" key="1">
    <citation type="submission" date="2021-06" db="EMBL/GenBank/DDBJ databases">
        <authorList>
            <person name="Kallberg Y."/>
            <person name="Tangrot J."/>
            <person name="Rosling A."/>
        </authorList>
    </citation>
    <scope>NUCLEOTIDE SEQUENCE</scope>
    <source>
        <strain evidence="6">BR232B</strain>
    </source>
</reference>
<dbReference type="GO" id="GO:0016926">
    <property type="term" value="P:protein desumoylation"/>
    <property type="evidence" value="ECO:0007669"/>
    <property type="project" value="TreeGrafter"/>
</dbReference>
<dbReference type="InterPro" id="IPR038765">
    <property type="entry name" value="Papain-like_cys_pep_sf"/>
</dbReference>
<comment type="caution">
    <text evidence="6">The sequence shown here is derived from an EMBL/GenBank/DDBJ whole genome shotgun (WGS) entry which is preliminary data.</text>
</comment>
<keyword evidence="3" id="KW-0378">Hydrolase</keyword>
<gene>
    <name evidence="6" type="ORF">PBRASI_LOCUS7688</name>
</gene>
<dbReference type="SUPFAM" id="SSF54001">
    <property type="entry name" value="Cysteine proteinases"/>
    <property type="match status" value="1"/>
</dbReference>
<comment type="similarity">
    <text evidence="1">Belongs to the peptidase C48 family.</text>
</comment>
<keyword evidence="7" id="KW-1185">Reference proteome</keyword>
<evidence type="ECO:0000256" key="4">
    <source>
        <dbReference type="ARBA" id="ARBA00022807"/>
    </source>
</evidence>
<dbReference type="PANTHER" id="PTHR12606:SF141">
    <property type="entry name" value="GH15225P-RELATED"/>
    <property type="match status" value="1"/>
</dbReference>
<dbReference type="PROSITE" id="PS50600">
    <property type="entry name" value="ULP_PROTEASE"/>
    <property type="match status" value="1"/>
</dbReference>
<evidence type="ECO:0000259" key="5">
    <source>
        <dbReference type="PROSITE" id="PS50600"/>
    </source>
</evidence>
<name>A0A9N9CHG8_9GLOM</name>
<keyword evidence="4" id="KW-0788">Thiol protease</keyword>
<accession>A0A9N9CHG8</accession>
<dbReference type="AlphaFoldDB" id="A0A9N9CHG8"/>
<organism evidence="6 7">
    <name type="scientific">Paraglomus brasilianum</name>
    <dbReference type="NCBI Taxonomy" id="144538"/>
    <lineage>
        <taxon>Eukaryota</taxon>
        <taxon>Fungi</taxon>
        <taxon>Fungi incertae sedis</taxon>
        <taxon>Mucoromycota</taxon>
        <taxon>Glomeromycotina</taxon>
        <taxon>Glomeromycetes</taxon>
        <taxon>Paraglomerales</taxon>
        <taxon>Paraglomeraceae</taxon>
        <taxon>Paraglomus</taxon>
    </lineage>
</organism>
<dbReference type="Pfam" id="PF02902">
    <property type="entry name" value="Peptidase_C48"/>
    <property type="match status" value="1"/>
</dbReference>
<dbReference type="Proteomes" id="UP000789739">
    <property type="component" value="Unassembled WGS sequence"/>
</dbReference>
<protein>
    <submittedName>
        <fullName evidence="6">8660_t:CDS:1</fullName>
    </submittedName>
</protein>